<feature type="transmembrane region" description="Helical" evidence="6">
    <location>
        <begin position="46"/>
        <end position="65"/>
    </location>
</feature>
<comment type="subcellular location">
    <subcellularLocation>
        <location evidence="1">Cell membrane</location>
        <topology evidence="1">Multi-pass membrane protein</topology>
    </subcellularLocation>
</comment>
<keyword evidence="4 6" id="KW-1133">Transmembrane helix</keyword>
<feature type="transmembrane region" description="Helical" evidence="6">
    <location>
        <begin position="286"/>
        <end position="305"/>
    </location>
</feature>
<feature type="transmembrane region" description="Helical" evidence="6">
    <location>
        <begin position="347"/>
        <end position="369"/>
    </location>
</feature>
<feature type="transmembrane region" description="Helical" evidence="6">
    <location>
        <begin position="375"/>
        <end position="395"/>
    </location>
</feature>
<evidence type="ECO:0000256" key="4">
    <source>
        <dbReference type="ARBA" id="ARBA00022989"/>
    </source>
</evidence>
<dbReference type="PROSITE" id="PS50850">
    <property type="entry name" value="MFS"/>
    <property type="match status" value="2"/>
</dbReference>
<organism evidence="8">
    <name type="scientific">Candidatus Actinomarina minuta</name>
    <dbReference type="NCBI Taxonomy" id="1389454"/>
    <lineage>
        <taxon>Bacteria</taxon>
        <taxon>Bacillati</taxon>
        <taxon>Actinomycetota</taxon>
        <taxon>Actinomycetes</taxon>
        <taxon>Candidatus Actinomarinidae</taxon>
        <taxon>Candidatus Actinomarinales</taxon>
        <taxon>Candidatus Actinomarineae</taxon>
        <taxon>Candidatus Actinomarinaceae</taxon>
        <taxon>Candidatus Actinomarina</taxon>
    </lineage>
</organism>
<keyword evidence="2" id="KW-0813">Transport</keyword>
<dbReference type="PANTHER" id="PTHR23519:SF1">
    <property type="entry name" value="AUTOPHAGY-RELATED PROTEIN 22"/>
    <property type="match status" value="1"/>
</dbReference>
<evidence type="ECO:0000259" key="7">
    <source>
        <dbReference type="PROSITE" id="PS50850"/>
    </source>
</evidence>
<dbReference type="InterPro" id="IPR020846">
    <property type="entry name" value="MFS_dom"/>
</dbReference>
<feature type="transmembrane region" description="Helical" evidence="6">
    <location>
        <begin position="77"/>
        <end position="95"/>
    </location>
</feature>
<reference evidence="8" key="1">
    <citation type="journal article" date="2013" name="Sci. Rep.">
        <title>Metagenomics uncovers a new group of low GC and ultra-small marine Actinobacteria.</title>
        <authorList>
            <person name="Ghai R."/>
            <person name="Mizuno C.M."/>
            <person name="Picazo A."/>
            <person name="Camacho A."/>
            <person name="Rodriguez-Valera F."/>
        </authorList>
    </citation>
    <scope>NUCLEOTIDE SEQUENCE</scope>
</reference>
<feature type="transmembrane region" description="Helical" evidence="6">
    <location>
        <begin position="134"/>
        <end position="154"/>
    </location>
</feature>
<evidence type="ECO:0000256" key="6">
    <source>
        <dbReference type="SAM" id="Phobius"/>
    </source>
</evidence>
<evidence type="ECO:0000256" key="2">
    <source>
        <dbReference type="ARBA" id="ARBA00022448"/>
    </source>
</evidence>
<feature type="transmembrane region" description="Helical" evidence="6">
    <location>
        <begin position="166"/>
        <end position="185"/>
    </location>
</feature>
<dbReference type="Gene3D" id="1.20.1250.20">
    <property type="entry name" value="MFS general substrate transporter like domains"/>
    <property type="match status" value="2"/>
</dbReference>
<dbReference type="InterPro" id="IPR036259">
    <property type="entry name" value="MFS_trans_sf"/>
</dbReference>
<dbReference type="SUPFAM" id="SSF103473">
    <property type="entry name" value="MFS general substrate transporter"/>
    <property type="match status" value="1"/>
</dbReference>
<dbReference type="PANTHER" id="PTHR23519">
    <property type="entry name" value="AUTOPHAGY-RELATED PROTEIN 22"/>
    <property type="match status" value="1"/>
</dbReference>
<dbReference type="InterPro" id="IPR050495">
    <property type="entry name" value="ATG22/LtaA_families"/>
</dbReference>
<dbReference type="EMBL" id="KC811126">
    <property type="protein sequence ID" value="AGQ19253.1"/>
    <property type="molecule type" value="Genomic_DNA"/>
</dbReference>
<feature type="transmembrane region" description="Helical" evidence="6">
    <location>
        <begin position="227"/>
        <end position="246"/>
    </location>
</feature>
<name>S5DP05_9ACTN</name>
<keyword evidence="5 6" id="KW-0472">Membrane</keyword>
<feature type="transmembrane region" description="Helical" evidence="6">
    <location>
        <begin position="258"/>
        <end position="274"/>
    </location>
</feature>
<feature type="domain" description="Major facilitator superfamily (MFS) profile" evidence="7">
    <location>
        <begin position="1"/>
        <end position="189"/>
    </location>
</feature>
<dbReference type="InterPro" id="IPR024671">
    <property type="entry name" value="Atg22-like"/>
</dbReference>
<feature type="transmembrane region" description="Helical" evidence="6">
    <location>
        <begin position="311"/>
        <end position="335"/>
    </location>
</feature>
<evidence type="ECO:0000313" key="8">
    <source>
        <dbReference type="EMBL" id="AGQ19253.1"/>
    </source>
</evidence>
<dbReference type="GO" id="GO:0005886">
    <property type="term" value="C:plasma membrane"/>
    <property type="evidence" value="ECO:0007669"/>
    <property type="project" value="UniProtKB-SubCell"/>
</dbReference>
<evidence type="ECO:0000256" key="1">
    <source>
        <dbReference type="ARBA" id="ARBA00004651"/>
    </source>
</evidence>
<feature type="transmembrane region" description="Helical" evidence="6">
    <location>
        <begin position="12"/>
        <end position="34"/>
    </location>
</feature>
<sequence>MGNVKKRSLFSWLLFDLANTVYAFIIPGLYFSVWLVSEKGWTDQQLGLATSSAMVIVAILGPWIGRKSDSSEGKKKLLLIMTLLCIISTFLLGTFSVEISVLLFVISLIGFNLGSVVYDALIVSVSNNENRGKISGLGVAFGYTGSLIGFGVATLLQNNGYSYEEIFKSVALLFLIFSLPAFFFIEEKIVSSEKIKTSILNSLNIVIKSWKHSREYEGLTRFLIGRFFYADAINTLISGLLAVYLVEEVGLTPGDSQNILALAIVVSIIGGYIFGKAADLYGPRKLILTSIVCWIVSLSLAIVATEFDQLWLIYVTGVLGGFNIGGIFAVDRVFMTRLSPEIHLGEFYGLYSTVGRFATILGPILWGLIVNTLNLSRNVAMGSLIVLLAVSFYIIKDVSDKERY</sequence>
<evidence type="ECO:0000256" key="3">
    <source>
        <dbReference type="ARBA" id="ARBA00022692"/>
    </source>
</evidence>
<keyword evidence="3 6" id="KW-0812">Transmembrane</keyword>
<feature type="domain" description="Major facilitator superfamily (MFS) profile" evidence="7">
    <location>
        <begin position="218"/>
        <end position="404"/>
    </location>
</feature>
<dbReference type="Pfam" id="PF11700">
    <property type="entry name" value="ATG22"/>
    <property type="match status" value="1"/>
</dbReference>
<protein>
    <submittedName>
        <fullName evidence="8">Permease</fullName>
    </submittedName>
</protein>
<dbReference type="AlphaFoldDB" id="S5DP05"/>
<proteinExistence type="predicted"/>
<feature type="transmembrane region" description="Helical" evidence="6">
    <location>
        <begin position="101"/>
        <end position="122"/>
    </location>
</feature>
<dbReference type="GO" id="GO:0022857">
    <property type="term" value="F:transmembrane transporter activity"/>
    <property type="evidence" value="ECO:0007669"/>
    <property type="project" value="InterPro"/>
</dbReference>
<evidence type="ECO:0000256" key="5">
    <source>
        <dbReference type="ARBA" id="ARBA00023136"/>
    </source>
</evidence>
<accession>S5DP05</accession>